<evidence type="ECO:0000256" key="9">
    <source>
        <dbReference type="ARBA" id="ARBA00023306"/>
    </source>
</evidence>
<dbReference type="Proteomes" id="UP000054877">
    <property type="component" value="Unassembled WGS sequence"/>
</dbReference>
<dbReference type="GO" id="GO:0017038">
    <property type="term" value="P:protein import"/>
    <property type="evidence" value="ECO:0007669"/>
    <property type="project" value="TreeGrafter"/>
</dbReference>
<dbReference type="PANTHER" id="PTHR30625">
    <property type="entry name" value="PROTEIN TOLQ"/>
    <property type="match status" value="1"/>
</dbReference>
<keyword evidence="4 10" id="KW-0997">Cell inner membrane</keyword>
<keyword evidence="13" id="KW-1185">Reference proteome</keyword>
<dbReference type="InterPro" id="IPR050790">
    <property type="entry name" value="ExbB/TolQ_transport"/>
</dbReference>
<feature type="transmembrane region" description="Helical" evidence="10">
    <location>
        <begin position="198"/>
        <end position="220"/>
    </location>
</feature>
<dbReference type="HAMAP" id="MF_02202">
    <property type="entry name" value="TolQ"/>
    <property type="match status" value="1"/>
</dbReference>
<evidence type="ECO:0000256" key="5">
    <source>
        <dbReference type="ARBA" id="ARBA00022618"/>
    </source>
</evidence>
<dbReference type="EMBL" id="LNYX01000014">
    <property type="protein sequence ID" value="KTD63949.1"/>
    <property type="molecule type" value="Genomic_DNA"/>
</dbReference>
<protein>
    <recommendedName>
        <fullName evidence="10">Tol-Pal system protein TolQ</fullName>
    </recommendedName>
</protein>
<gene>
    <name evidence="10" type="primary">tolQ</name>
    <name evidence="12" type="ORF">Lspi_1468</name>
</gene>
<keyword evidence="6 10" id="KW-0812">Transmembrane</keyword>
<sequence>MSTAMGTTPGFVSDVAYEMPESTAIFVGGLEMSGHANILGYFLQAGLVVKFVMLILLLASLVSWTLIIQRAWFFNRKKQQSMLFEKRFWDSSDLSKLFADIDSNKEEQEGLAAIFHAGFKEYVRTRKQGSVVLNPIQRVMQISHAKEAVRLEKHLPFFASVGSIAPYVGLFGTVWGIMTSFSALGQAQQATIAMVAPGISEALVATALGLFTAIPAVIAYNRYSTRANNLLDNYDLFQEELVSLIEQQTAVAVRG</sequence>
<comment type="similarity">
    <text evidence="2 10">Belongs to the ExbB/TolQ family.</text>
</comment>
<evidence type="ECO:0000256" key="2">
    <source>
        <dbReference type="ARBA" id="ARBA00010442"/>
    </source>
</evidence>
<evidence type="ECO:0000313" key="13">
    <source>
        <dbReference type="Proteomes" id="UP000054877"/>
    </source>
</evidence>
<dbReference type="InterPro" id="IPR014163">
    <property type="entry name" value="Tol-Pal_TolQ"/>
</dbReference>
<comment type="caution">
    <text evidence="12">The sequence shown here is derived from an EMBL/GenBank/DDBJ whole genome shotgun (WGS) entry which is preliminary data.</text>
</comment>
<evidence type="ECO:0000256" key="8">
    <source>
        <dbReference type="ARBA" id="ARBA00023136"/>
    </source>
</evidence>
<keyword evidence="7 10" id="KW-1133">Transmembrane helix</keyword>
<name>A0A0W0Z4C0_LEGSP</name>
<dbReference type="GO" id="GO:0043213">
    <property type="term" value="P:bacteriocin transport"/>
    <property type="evidence" value="ECO:0007669"/>
    <property type="project" value="InterPro"/>
</dbReference>
<feature type="transmembrane region" description="Helical" evidence="10">
    <location>
        <begin position="41"/>
        <end position="68"/>
    </location>
</feature>
<dbReference type="PANTHER" id="PTHR30625:SF3">
    <property type="entry name" value="TOL-PAL SYSTEM PROTEIN TOLQ"/>
    <property type="match status" value="1"/>
</dbReference>
<keyword evidence="3 10" id="KW-1003">Cell membrane</keyword>
<keyword evidence="9 10" id="KW-0131">Cell cycle</keyword>
<dbReference type="InterPro" id="IPR002898">
    <property type="entry name" value="MotA_ExbB_proton_chnl"/>
</dbReference>
<proteinExistence type="inferred from homology"/>
<evidence type="ECO:0000256" key="1">
    <source>
        <dbReference type="ARBA" id="ARBA00004651"/>
    </source>
</evidence>
<evidence type="ECO:0000313" key="12">
    <source>
        <dbReference type="EMBL" id="KTD63949.1"/>
    </source>
</evidence>
<dbReference type="PATRIC" id="fig|452.5.peg.1622"/>
<dbReference type="AlphaFoldDB" id="A0A0W0Z4C0"/>
<keyword evidence="8 10" id="KW-0472">Membrane</keyword>
<dbReference type="STRING" id="452.Lspi_1468"/>
<dbReference type="GO" id="GO:0005886">
    <property type="term" value="C:plasma membrane"/>
    <property type="evidence" value="ECO:0007669"/>
    <property type="project" value="UniProtKB-SubCell"/>
</dbReference>
<comment type="subunit">
    <text evidence="10">The Tol-Pal system is composed of five core proteins: the inner membrane proteins TolA, TolQ and TolR, the periplasmic protein TolB and the outer membrane protein Pal. They form a network linking the inner and outer membranes and the peptidoglycan layer.</text>
</comment>
<evidence type="ECO:0000256" key="4">
    <source>
        <dbReference type="ARBA" id="ARBA00022519"/>
    </source>
</evidence>
<evidence type="ECO:0000256" key="7">
    <source>
        <dbReference type="ARBA" id="ARBA00022989"/>
    </source>
</evidence>
<dbReference type="NCBIfam" id="TIGR02796">
    <property type="entry name" value="tolQ"/>
    <property type="match status" value="1"/>
</dbReference>
<dbReference type="GO" id="GO:0051301">
    <property type="term" value="P:cell division"/>
    <property type="evidence" value="ECO:0007669"/>
    <property type="project" value="UniProtKB-UniRule"/>
</dbReference>
<keyword evidence="5 10" id="KW-0132">Cell division</keyword>
<evidence type="ECO:0000259" key="11">
    <source>
        <dbReference type="Pfam" id="PF01618"/>
    </source>
</evidence>
<reference evidence="12 13" key="1">
    <citation type="submission" date="2015-11" db="EMBL/GenBank/DDBJ databases">
        <title>Genomic analysis of 38 Legionella species identifies large and diverse effector repertoires.</title>
        <authorList>
            <person name="Burstein D."/>
            <person name="Amaro F."/>
            <person name="Zusman T."/>
            <person name="Lifshitz Z."/>
            <person name="Cohen O."/>
            <person name="Gilbert J.A."/>
            <person name="Pupko T."/>
            <person name="Shuman H.A."/>
            <person name="Segal G."/>
        </authorList>
    </citation>
    <scope>NUCLEOTIDE SEQUENCE [LARGE SCALE GENOMIC DNA]</scope>
    <source>
        <strain evidence="12 13">Mt.St.Helens-9</strain>
    </source>
</reference>
<feature type="domain" description="MotA/TolQ/ExbB proton channel" evidence="11">
    <location>
        <begin position="108"/>
        <end position="234"/>
    </location>
</feature>
<comment type="subcellular location">
    <subcellularLocation>
        <location evidence="10">Cell inner membrane</location>
        <topology evidence="10">Multi-pass membrane protein</topology>
    </subcellularLocation>
    <subcellularLocation>
        <location evidence="1">Cell membrane</location>
        <topology evidence="1">Multi-pass membrane protein</topology>
    </subcellularLocation>
</comment>
<evidence type="ECO:0000256" key="3">
    <source>
        <dbReference type="ARBA" id="ARBA00022475"/>
    </source>
</evidence>
<comment type="function">
    <text evidence="10">Part of the Tol-Pal system, which plays a role in outer membrane invagination during cell division and is important for maintaining outer membrane integrity.</text>
</comment>
<organism evidence="12 13">
    <name type="scientific">Legionella spiritensis</name>
    <dbReference type="NCBI Taxonomy" id="452"/>
    <lineage>
        <taxon>Bacteria</taxon>
        <taxon>Pseudomonadati</taxon>
        <taxon>Pseudomonadota</taxon>
        <taxon>Gammaproteobacteria</taxon>
        <taxon>Legionellales</taxon>
        <taxon>Legionellaceae</taxon>
        <taxon>Legionella</taxon>
    </lineage>
</organism>
<dbReference type="Pfam" id="PF01618">
    <property type="entry name" value="MotA_ExbB"/>
    <property type="match status" value="1"/>
</dbReference>
<feature type="transmembrane region" description="Helical" evidence="10">
    <location>
        <begin position="155"/>
        <end position="178"/>
    </location>
</feature>
<accession>A0A0W0Z4C0</accession>
<evidence type="ECO:0000256" key="10">
    <source>
        <dbReference type="HAMAP-Rule" id="MF_02202"/>
    </source>
</evidence>
<evidence type="ECO:0000256" key="6">
    <source>
        <dbReference type="ARBA" id="ARBA00022692"/>
    </source>
</evidence>